<comment type="similarity">
    <text evidence="2">Belongs to the SusD family.</text>
</comment>
<dbReference type="Pfam" id="PF07980">
    <property type="entry name" value="SusD_RagB"/>
    <property type="match status" value="1"/>
</dbReference>
<accession>A0ABR6KM54</accession>
<comment type="subcellular location">
    <subcellularLocation>
        <location evidence="1">Cell outer membrane</location>
    </subcellularLocation>
</comment>
<dbReference type="InterPro" id="IPR011990">
    <property type="entry name" value="TPR-like_helical_dom_sf"/>
</dbReference>
<gene>
    <name evidence="8" type="ORF">GGQ57_001795</name>
</gene>
<keyword evidence="5" id="KW-0998">Cell outer membrane</keyword>
<feature type="domain" description="SusD-like N-terminal" evidence="7">
    <location>
        <begin position="26"/>
        <end position="226"/>
    </location>
</feature>
<evidence type="ECO:0000256" key="3">
    <source>
        <dbReference type="ARBA" id="ARBA00022729"/>
    </source>
</evidence>
<sequence>MKLNFKSIYIYSIVAAAGLSMPSCNDFLDREPISSITPQQYFNSAEELGAYAINYYNSIIPSYADAYAAGPLNADRNTDNMVVGEANTTYFASNRWLVPSSGSPDFSLIRAMNYFLEQVLPKYEAGSISGTEENIRHYIGEIYFMRASVYFDRLRSYGDYPIITTVPVDETSELVELSKRSPRNEVARFILEDLDRAISMLKSGTAFNKVRIGKELAYLVKSRVALYEGTFEKYHKGTPRVPGEQGWPGADKAYNSGKSFNIDGEVSFFLTEAMNAAKEVADNHELTQNTMVMNPAINQIYGWNPYFEMFSMPTPGTLDEVILWRDFDADLSVTHGFMAYIQQGGNNGMTKSYVDAFLMENGLPIYAANSGYKGDITIDQQKEDRDGRLQLFLFGETTVLGNEDSLQYYNAPEVVGLTEHRDRTGFRQRKSFCYDFAQIRNGVRGTNGIVTARAAEAYLNYLEASYLKNGSIDATAASYWRKLRERAGIDADFTKTIAATDLSKEPDWGVYSGSQKVDPTLYNIRRERRCEFIGEGRRWDDLIRWRSFDALFSENMGPYVPEGVNFWTEMHKNTAYLKRNDAGELTNESALIEQKDGLSSANISNRNDSKYIRPYRVVKENNEVWNGYNWMKAYYLSPYSILEMTLASPDSRLETSNLYQNPYWPTVASASALE</sequence>
<proteinExistence type="inferred from homology"/>
<evidence type="ECO:0000256" key="4">
    <source>
        <dbReference type="ARBA" id="ARBA00023136"/>
    </source>
</evidence>
<dbReference type="EMBL" id="JACHOC010000003">
    <property type="protein sequence ID" value="MBB4621898.1"/>
    <property type="molecule type" value="Genomic_DNA"/>
</dbReference>
<keyword evidence="9" id="KW-1185">Reference proteome</keyword>
<dbReference type="RefSeq" id="WP_183670222.1">
    <property type="nucleotide sequence ID" value="NZ_BMPB01000001.1"/>
</dbReference>
<evidence type="ECO:0000259" key="7">
    <source>
        <dbReference type="Pfam" id="PF14322"/>
    </source>
</evidence>
<evidence type="ECO:0000259" key="6">
    <source>
        <dbReference type="Pfam" id="PF07980"/>
    </source>
</evidence>
<dbReference type="Pfam" id="PF14322">
    <property type="entry name" value="SusD-like_3"/>
    <property type="match status" value="1"/>
</dbReference>
<keyword evidence="4" id="KW-0472">Membrane</keyword>
<comment type="caution">
    <text evidence="8">The sequence shown here is derived from an EMBL/GenBank/DDBJ whole genome shotgun (WGS) entry which is preliminary data.</text>
</comment>
<dbReference type="SUPFAM" id="SSF48452">
    <property type="entry name" value="TPR-like"/>
    <property type="match status" value="1"/>
</dbReference>
<dbReference type="InterPro" id="IPR012944">
    <property type="entry name" value="SusD_RagB_dom"/>
</dbReference>
<dbReference type="Gene3D" id="1.25.40.390">
    <property type="match status" value="1"/>
</dbReference>
<dbReference type="InterPro" id="IPR033985">
    <property type="entry name" value="SusD-like_N"/>
</dbReference>
<evidence type="ECO:0000256" key="2">
    <source>
        <dbReference type="ARBA" id="ARBA00006275"/>
    </source>
</evidence>
<evidence type="ECO:0000256" key="1">
    <source>
        <dbReference type="ARBA" id="ARBA00004442"/>
    </source>
</evidence>
<evidence type="ECO:0008006" key="10">
    <source>
        <dbReference type="Google" id="ProtNLM"/>
    </source>
</evidence>
<feature type="domain" description="RagB/SusD" evidence="6">
    <location>
        <begin position="320"/>
        <end position="664"/>
    </location>
</feature>
<dbReference type="Proteomes" id="UP000533637">
    <property type="component" value="Unassembled WGS sequence"/>
</dbReference>
<evidence type="ECO:0000256" key="5">
    <source>
        <dbReference type="ARBA" id="ARBA00023237"/>
    </source>
</evidence>
<keyword evidence="3" id="KW-0732">Signal</keyword>
<evidence type="ECO:0000313" key="8">
    <source>
        <dbReference type="EMBL" id="MBB4621898.1"/>
    </source>
</evidence>
<name>A0ABR6KM54_9BACT</name>
<evidence type="ECO:0000313" key="9">
    <source>
        <dbReference type="Proteomes" id="UP000533637"/>
    </source>
</evidence>
<reference evidence="8 9" key="1">
    <citation type="submission" date="2020-08" db="EMBL/GenBank/DDBJ databases">
        <title>Genomic Encyclopedia of Type Strains, Phase IV (KMG-IV): sequencing the most valuable type-strain genomes for metagenomic binning, comparative biology and taxonomic classification.</title>
        <authorList>
            <person name="Goeker M."/>
        </authorList>
    </citation>
    <scope>NUCLEOTIDE SEQUENCE [LARGE SCALE GENOMIC DNA]</scope>
    <source>
        <strain evidence="8 9">DSM 102983</strain>
    </source>
</reference>
<organism evidence="8 9">
    <name type="scientific">Parabacteroides faecis</name>
    <dbReference type="NCBI Taxonomy" id="1217282"/>
    <lineage>
        <taxon>Bacteria</taxon>
        <taxon>Pseudomonadati</taxon>
        <taxon>Bacteroidota</taxon>
        <taxon>Bacteroidia</taxon>
        <taxon>Bacteroidales</taxon>
        <taxon>Tannerellaceae</taxon>
        <taxon>Parabacteroides</taxon>
    </lineage>
</organism>
<protein>
    <recommendedName>
        <fullName evidence="10">RagB/SusD family nutrient uptake outer membrane protein</fullName>
    </recommendedName>
</protein>